<feature type="region of interest" description="Disordered" evidence="1">
    <location>
        <begin position="524"/>
        <end position="544"/>
    </location>
</feature>
<feature type="compositionally biased region" description="Low complexity" evidence="1">
    <location>
        <begin position="1221"/>
        <end position="1234"/>
    </location>
</feature>
<feature type="region of interest" description="Disordered" evidence="1">
    <location>
        <begin position="1130"/>
        <end position="1304"/>
    </location>
</feature>
<feature type="region of interest" description="Disordered" evidence="1">
    <location>
        <begin position="386"/>
        <end position="429"/>
    </location>
</feature>
<feature type="compositionally biased region" description="Low complexity" evidence="1">
    <location>
        <begin position="599"/>
        <end position="612"/>
    </location>
</feature>
<feature type="compositionally biased region" description="Acidic residues" evidence="1">
    <location>
        <begin position="1180"/>
        <end position="1204"/>
    </location>
</feature>
<feature type="compositionally biased region" description="Polar residues" evidence="1">
    <location>
        <begin position="1163"/>
        <end position="1176"/>
    </location>
</feature>
<feature type="region of interest" description="Disordered" evidence="1">
    <location>
        <begin position="1329"/>
        <end position="1361"/>
    </location>
</feature>
<feature type="region of interest" description="Disordered" evidence="1">
    <location>
        <begin position="558"/>
        <end position="612"/>
    </location>
</feature>
<feature type="compositionally biased region" description="Gly residues" evidence="1">
    <location>
        <begin position="1338"/>
        <end position="1349"/>
    </location>
</feature>
<name>A0A8H5F7M4_9AGAR</name>
<feature type="compositionally biased region" description="Basic residues" evidence="1">
    <location>
        <begin position="30"/>
        <end position="39"/>
    </location>
</feature>
<evidence type="ECO:0000256" key="1">
    <source>
        <dbReference type="SAM" id="MobiDB-lite"/>
    </source>
</evidence>
<proteinExistence type="predicted"/>
<feature type="compositionally biased region" description="Polar residues" evidence="1">
    <location>
        <begin position="1398"/>
        <end position="1415"/>
    </location>
</feature>
<feature type="compositionally biased region" description="Low complexity" evidence="1">
    <location>
        <begin position="102"/>
        <end position="113"/>
    </location>
</feature>
<feature type="compositionally biased region" description="Low complexity" evidence="1">
    <location>
        <begin position="40"/>
        <end position="51"/>
    </location>
</feature>
<feature type="region of interest" description="Disordered" evidence="1">
    <location>
        <begin position="1"/>
        <end position="119"/>
    </location>
</feature>
<feature type="region of interest" description="Disordered" evidence="1">
    <location>
        <begin position="1026"/>
        <end position="1112"/>
    </location>
</feature>
<reference evidence="2 3" key="1">
    <citation type="journal article" date="2020" name="ISME J.">
        <title>Uncovering the hidden diversity of litter-decomposition mechanisms in mushroom-forming fungi.</title>
        <authorList>
            <person name="Floudas D."/>
            <person name="Bentzer J."/>
            <person name="Ahren D."/>
            <person name="Johansson T."/>
            <person name="Persson P."/>
            <person name="Tunlid A."/>
        </authorList>
    </citation>
    <scope>NUCLEOTIDE SEQUENCE [LARGE SCALE GENOMIC DNA]</scope>
    <source>
        <strain evidence="2 3">CBS 101986</strain>
    </source>
</reference>
<feature type="region of interest" description="Disordered" evidence="1">
    <location>
        <begin position="150"/>
        <end position="220"/>
    </location>
</feature>
<feature type="compositionally biased region" description="Pro residues" evidence="1">
    <location>
        <begin position="52"/>
        <end position="64"/>
    </location>
</feature>
<accession>A0A8H5F7M4</accession>
<keyword evidence="3" id="KW-1185">Reference proteome</keyword>
<feature type="region of interest" description="Disordered" evidence="1">
    <location>
        <begin position="871"/>
        <end position="973"/>
    </location>
</feature>
<dbReference type="EMBL" id="JAACJJ010000014">
    <property type="protein sequence ID" value="KAF5326696.1"/>
    <property type="molecule type" value="Genomic_DNA"/>
</dbReference>
<protein>
    <submittedName>
        <fullName evidence="2">Uncharacterized protein</fullName>
    </submittedName>
</protein>
<organism evidence="2 3">
    <name type="scientific">Psilocybe cf. subviscida</name>
    <dbReference type="NCBI Taxonomy" id="2480587"/>
    <lineage>
        <taxon>Eukaryota</taxon>
        <taxon>Fungi</taxon>
        <taxon>Dikarya</taxon>
        <taxon>Basidiomycota</taxon>
        <taxon>Agaricomycotina</taxon>
        <taxon>Agaricomycetes</taxon>
        <taxon>Agaricomycetidae</taxon>
        <taxon>Agaricales</taxon>
        <taxon>Agaricineae</taxon>
        <taxon>Strophariaceae</taxon>
        <taxon>Psilocybe</taxon>
    </lineage>
</organism>
<feature type="compositionally biased region" description="Low complexity" evidence="1">
    <location>
        <begin position="1030"/>
        <end position="1050"/>
    </location>
</feature>
<feature type="compositionally biased region" description="Polar residues" evidence="1">
    <location>
        <begin position="15"/>
        <end position="27"/>
    </location>
</feature>
<feature type="compositionally biased region" description="Low complexity" evidence="1">
    <location>
        <begin position="197"/>
        <end position="220"/>
    </location>
</feature>
<feature type="compositionally biased region" description="Basic and acidic residues" evidence="1">
    <location>
        <begin position="388"/>
        <end position="401"/>
    </location>
</feature>
<feature type="compositionally biased region" description="Low complexity" evidence="1">
    <location>
        <begin position="558"/>
        <end position="574"/>
    </location>
</feature>
<gene>
    <name evidence="2" type="ORF">D9619_004926</name>
</gene>
<comment type="caution">
    <text evidence="2">The sequence shown here is derived from an EMBL/GenBank/DDBJ whole genome shotgun (WGS) entry which is preliminary data.</text>
</comment>
<feature type="compositionally biased region" description="Polar residues" evidence="1">
    <location>
        <begin position="909"/>
        <end position="945"/>
    </location>
</feature>
<feature type="compositionally biased region" description="Basic and acidic residues" evidence="1">
    <location>
        <begin position="839"/>
        <end position="857"/>
    </location>
</feature>
<feature type="compositionally biased region" description="Low complexity" evidence="1">
    <location>
        <begin position="717"/>
        <end position="739"/>
    </location>
</feature>
<feature type="compositionally biased region" description="Low complexity" evidence="1">
    <location>
        <begin position="1086"/>
        <end position="1105"/>
    </location>
</feature>
<feature type="compositionally biased region" description="Polar residues" evidence="1">
    <location>
        <begin position="583"/>
        <end position="598"/>
    </location>
</feature>
<sequence>MEAAPPAQRPRSVRSVASNSSLGSTVSLARRPRTTRARSRTVTGSPALPSDDPLPPSPCLPYVPGPLVQEPLEEDSSALPPRPPKSPHRLEPPVPGETLRVASDTASSSHASALEGSTFVVEPTQSTAISATRPPPLHDAIHAILKSKASKQASSLPHLDTSLRTGLGYRPPPSAFSRDPALTPGKNVRDSLSTEQSGMSSSLYPPSTSSASGPASPLSPMAAEIDNIDIGPPSFALAVNEVQQEYDGDDVAYRLRLLVQNSYFLPPAHSKPSPADFAPLAATQQQQLKKSPRTTLNAPAFLDIFRVGKSKSKPTTPTGTGPMLDNLAPMLRTTGDSITPAFALADPHQLRSPGQLPPRSTEAQAPPRGRVVVVREKMLDIATAAKQAEQEVKARGAARGDPHHHHHHQGSKSQHEPPTVDDTLDIDPTDAVDIPLPPPSYPFAVQASALHGLGVADSVGADVLLANLLPGSQNLNRSQNPTLLREYDPLEDAWRKGLLREAVGHSLDNTVDSSGEMSRSMDLSMLSQPLGGGGGGATSPVSMDMSVFSPPMSLVGGAASPVPVSSPTPKASTSLEAERKTTQKLNPKHNSNPPQTTPAHAQMRQAQAQTQAQLIARKITNAIPLIETSPPPLRTHSLGSNPNPTFHINTNNFPPPRKSGESHMSSSSRISMKRNLGLPLAMAEMLSMPRPGSTLPPRAETPVAPQTPLGPPPRRWVQQPSSPSVQSPVTPPGGASASGSKEEKEEEAYAHGQMHLSLRRTVSTPSLAEGYDAAVGRRASTPPPLPPSTAQNPTAHYRLSQATVTSFNTHDDGERDAGYSQFGSQFGSLGSRQFGRSVSEPHESDYGDYEHEHEHEQNINPGRVSLALSAFPAPSSSSRDRTRSRAGSRRSNGSRSPSRDESRRRSRSPHGSQSRNGSASWGRSRPSLSQSEYSQASLSPTTSAFQEMLNHRPSSSSAPASAAPTPEPGSLFRFTTAHEPHEAQQQQQQRHASYIDAARLEAMSPPPRNSSSLAFEALPAPPRTASLVYSNNRNSNSNVATTTTNASASSKPKAHTSYLPPTRPSAGPSHPHVARSYSQPPVRRYPGSTSTISASTSTGTTPSAALGRPVPGQSVLGPAPLAITLEILAPEPTTPPLPPDTSFGDDARIPALPGGIAGPASARSPTSFFDSIQSHPNAMDDLESSEDEEDSENGEDDDDDDDDLLANMPLSARHRHPPSTAFSGNASSLFSASSPGRPRTSSVAAAETPPRRPMMKHANFSAPYIRSTNVGEGQSQGQSNRSDSGHGHGSVSGHGHISSKQAVGNVPARPLQQGLAASSDFFRYAQEHPAAALPSSSGGVGSAGAGGASGAAAAGRGGSQNANFNLKAQESLRKFDGMLQQHIEAEKDTIKRIATTLKQQKAASSSANGTNSWQDLNLPGRR</sequence>
<feature type="region of interest" description="Disordered" evidence="1">
    <location>
        <begin position="634"/>
        <end position="670"/>
    </location>
</feature>
<dbReference type="OrthoDB" id="3261862at2759"/>
<dbReference type="Proteomes" id="UP000567179">
    <property type="component" value="Unassembled WGS sequence"/>
</dbReference>
<feature type="compositionally biased region" description="Polar residues" evidence="1">
    <location>
        <begin position="1266"/>
        <end position="1282"/>
    </location>
</feature>
<evidence type="ECO:0000313" key="2">
    <source>
        <dbReference type="EMBL" id="KAF5326696.1"/>
    </source>
</evidence>
<feature type="region of interest" description="Disordered" evidence="1">
    <location>
        <begin position="830"/>
        <end position="857"/>
    </location>
</feature>
<feature type="compositionally biased region" description="Low complexity" evidence="1">
    <location>
        <begin position="953"/>
        <end position="964"/>
    </location>
</feature>
<feature type="region of interest" description="Disordered" evidence="1">
    <location>
        <begin position="348"/>
        <end position="370"/>
    </location>
</feature>
<feature type="region of interest" description="Disordered" evidence="1">
    <location>
        <begin position="687"/>
        <end position="764"/>
    </location>
</feature>
<feature type="compositionally biased region" description="Polar residues" evidence="1">
    <location>
        <begin position="637"/>
        <end position="652"/>
    </location>
</feature>
<feature type="compositionally biased region" description="Basic and acidic residues" evidence="1">
    <location>
        <begin position="740"/>
        <end position="749"/>
    </location>
</feature>
<feature type="region of interest" description="Disordered" evidence="1">
    <location>
        <begin position="1398"/>
        <end position="1422"/>
    </location>
</feature>
<evidence type="ECO:0000313" key="3">
    <source>
        <dbReference type="Proteomes" id="UP000567179"/>
    </source>
</evidence>